<dbReference type="InterPro" id="IPR050445">
    <property type="entry name" value="Bact_polysacc_biosynth/exp"/>
</dbReference>
<dbReference type="GO" id="GO:0004713">
    <property type="term" value="F:protein tyrosine kinase activity"/>
    <property type="evidence" value="ECO:0007669"/>
    <property type="project" value="TreeGrafter"/>
</dbReference>
<dbReference type="PANTHER" id="PTHR32309">
    <property type="entry name" value="TYROSINE-PROTEIN KINASE"/>
    <property type="match status" value="1"/>
</dbReference>
<evidence type="ECO:0000259" key="8">
    <source>
        <dbReference type="Pfam" id="PF02706"/>
    </source>
</evidence>
<evidence type="ECO:0000256" key="6">
    <source>
        <dbReference type="ARBA" id="ARBA00023136"/>
    </source>
</evidence>
<dbReference type="Pfam" id="PF02706">
    <property type="entry name" value="Wzz"/>
    <property type="match status" value="1"/>
</dbReference>
<organism evidence="9">
    <name type="scientific">Ornithinibacillus sp. 4-3</name>
    <dbReference type="NCBI Taxonomy" id="3231488"/>
    <lineage>
        <taxon>Bacteria</taxon>
        <taxon>Bacillati</taxon>
        <taxon>Bacillota</taxon>
        <taxon>Bacilli</taxon>
        <taxon>Bacillales</taxon>
        <taxon>Bacillaceae</taxon>
        <taxon>Ornithinibacillus</taxon>
    </lineage>
</organism>
<dbReference type="InterPro" id="IPR003856">
    <property type="entry name" value="LPS_length_determ_N"/>
</dbReference>
<reference evidence="9" key="1">
    <citation type="submission" date="2024-07" db="EMBL/GenBank/DDBJ databases">
        <title>Halotolerant mesophilic bacterium Ornithinibacillus sp. 4-3, sp. nov., isolated from soil.</title>
        <authorList>
            <person name="Sidarenka A.V."/>
            <person name="Guliayeva D.E."/>
            <person name="Leanovich S.I."/>
            <person name="Hileuskaya K.S."/>
            <person name="Akhremchuk A.E."/>
            <person name="Sikolenko M.A."/>
            <person name="Valentovich L.N."/>
        </authorList>
    </citation>
    <scope>NUCLEOTIDE SEQUENCE</scope>
    <source>
        <strain evidence="9">4-3</strain>
    </source>
</reference>
<accession>A0AB39HLB7</accession>
<dbReference type="EMBL" id="CP162599">
    <property type="protein sequence ID" value="XDK32187.1"/>
    <property type="molecule type" value="Genomic_DNA"/>
</dbReference>
<dbReference type="PANTHER" id="PTHR32309:SF13">
    <property type="entry name" value="FERRIC ENTEROBACTIN TRANSPORT PROTEIN FEPE"/>
    <property type="match status" value="1"/>
</dbReference>
<gene>
    <name evidence="9" type="ORF">AB4Y30_14380</name>
</gene>
<protein>
    <submittedName>
        <fullName evidence="9">YveK family protein</fullName>
    </submittedName>
</protein>
<evidence type="ECO:0000256" key="3">
    <source>
        <dbReference type="ARBA" id="ARBA00022475"/>
    </source>
</evidence>
<evidence type="ECO:0000256" key="5">
    <source>
        <dbReference type="ARBA" id="ARBA00022989"/>
    </source>
</evidence>
<dbReference type="AlphaFoldDB" id="A0AB39HLB7"/>
<dbReference type="GO" id="GO:0005886">
    <property type="term" value="C:plasma membrane"/>
    <property type="evidence" value="ECO:0007669"/>
    <property type="project" value="UniProtKB-SubCell"/>
</dbReference>
<sequence length="245" mass="27150">MTEETISLEDIFRTIRRRLGLIITVSILVLALTALITFVVITPKYEATTQILVNNEQEESNTSQLQQSNQFDLQLINTYSVILRSPVILNDVIEDLGLDIKASGLSSKLSIGNEQNSKVMVLTVTDTDPKQAVDIANSITETFVDKIEGLMSIDNVNVLMTADIADSLSPVSPNVKINLAIGLVLGAMLGIALAFLLDFLDKTFRSEKEVEELLGLPVIGMISEMDMKKERKNIRNTRNTRKRGR</sequence>
<keyword evidence="3" id="KW-1003">Cell membrane</keyword>
<feature type="transmembrane region" description="Helical" evidence="7">
    <location>
        <begin position="21"/>
        <end position="41"/>
    </location>
</feature>
<proteinExistence type="inferred from homology"/>
<evidence type="ECO:0000256" key="1">
    <source>
        <dbReference type="ARBA" id="ARBA00004651"/>
    </source>
</evidence>
<feature type="transmembrane region" description="Helical" evidence="7">
    <location>
        <begin position="177"/>
        <end position="200"/>
    </location>
</feature>
<keyword evidence="4 7" id="KW-0812">Transmembrane</keyword>
<comment type="similarity">
    <text evidence="2">Belongs to the CpsC/CapA family.</text>
</comment>
<evidence type="ECO:0000313" key="9">
    <source>
        <dbReference type="EMBL" id="XDK32187.1"/>
    </source>
</evidence>
<dbReference type="RefSeq" id="WP_368652908.1">
    <property type="nucleotide sequence ID" value="NZ_CP162599.1"/>
</dbReference>
<comment type="subcellular location">
    <subcellularLocation>
        <location evidence="1">Cell membrane</location>
        <topology evidence="1">Multi-pass membrane protein</topology>
    </subcellularLocation>
</comment>
<name>A0AB39HLB7_9BACI</name>
<evidence type="ECO:0000256" key="4">
    <source>
        <dbReference type="ARBA" id="ARBA00022692"/>
    </source>
</evidence>
<feature type="domain" description="Polysaccharide chain length determinant N-terminal" evidence="8">
    <location>
        <begin position="4"/>
        <end position="96"/>
    </location>
</feature>
<keyword evidence="5 7" id="KW-1133">Transmembrane helix</keyword>
<evidence type="ECO:0000256" key="7">
    <source>
        <dbReference type="SAM" id="Phobius"/>
    </source>
</evidence>
<evidence type="ECO:0000256" key="2">
    <source>
        <dbReference type="ARBA" id="ARBA00006683"/>
    </source>
</evidence>
<keyword evidence="6 7" id="KW-0472">Membrane</keyword>